<keyword evidence="1" id="KW-0732">Signal</keyword>
<reference evidence="3 5" key="2">
    <citation type="submission" date="2017-02" db="EMBL/GenBank/DDBJ databases">
        <authorList>
            <person name="Peterson S.W."/>
        </authorList>
    </citation>
    <scope>NUCLEOTIDE SEQUENCE [LARGE SCALE GENOMIC DNA]</scope>
    <source>
        <strain evidence="3 5">DSM 9653</strain>
    </source>
</reference>
<keyword evidence="4" id="KW-1185">Reference proteome</keyword>
<dbReference type="InterPro" id="IPR010642">
    <property type="entry name" value="Invasion_prot_B"/>
</dbReference>
<dbReference type="EMBL" id="FUYX01000005">
    <property type="protein sequence ID" value="SKB79734.1"/>
    <property type="molecule type" value="Genomic_DNA"/>
</dbReference>
<proteinExistence type="predicted"/>
<dbReference type="Pfam" id="PF06776">
    <property type="entry name" value="IalB"/>
    <property type="match status" value="1"/>
</dbReference>
<dbReference type="InterPro" id="IPR038696">
    <property type="entry name" value="IalB_sf"/>
</dbReference>
<name>A0A0Q3I8X0_9HYPH</name>
<reference evidence="2 4" key="1">
    <citation type="submission" date="2015-10" db="EMBL/GenBank/DDBJ databases">
        <title>Draft genome of Bosea thiooxidans.</title>
        <authorList>
            <person name="Wang X."/>
        </authorList>
    </citation>
    <scope>NUCLEOTIDE SEQUENCE [LARGE SCALE GENOMIC DNA]</scope>
    <source>
        <strain evidence="2 4">CGMCC 9174</strain>
    </source>
</reference>
<dbReference type="STRING" id="53254.SAMN05660750_02413"/>
<dbReference type="OrthoDB" id="9806572at2"/>
<evidence type="ECO:0000313" key="4">
    <source>
        <dbReference type="Proteomes" id="UP000051562"/>
    </source>
</evidence>
<evidence type="ECO:0000313" key="5">
    <source>
        <dbReference type="Proteomes" id="UP000190130"/>
    </source>
</evidence>
<gene>
    <name evidence="2" type="ORF">ARD30_03330</name>
    <name evidence="3" type="ORF">SAMN05660750_02413</name>
</gene>
<evidence type="ECO:0000256" key="1">
    <source>
        <dbReference type="SAM" id="SignalP"/>
    </source>
</evidence>
<dbReference type="RefSeq" id="WP_055727213.1">
    <property type="nucleotide sequence ID" value="NZ_FUYX01000005.1"/>
</dbReference>
<accession>A0A0Q3I8X0</accession>
<protein>
    <submittedName>
        <fullName evidence="2">Uncharacterized protein</fullName>
    </submittedName>
</protein>
<organism evidence="2 4">
    <name type="scientific">Bosea thiooxidans</name>
    <dbReference type="NCBI Taxonomy" id="53254"/>
    <lineage>
        <taxon>Bacteria</taxon>
        <taxon>Pseudomonadati</taxon>
        <taxon>Pseudomonadota</taxon>
        <taxon>Alphaproteobacteria</taxon>
        <taxon>Hyphomicrobiales</taxon>
        <taxon>Boseaceae</taxon>
        <taxon>Bosea</taxon>
    </lineage>
</organism>
<dbReference type="Gene3D" id="2.60.40.1880">
    <property type="entry name" value="Invasion associated locus B (IalB) protein"/>
    <property type="match status" value="1"/>
</dbReference>
<dbReference type="Proteomes" id="UP000190130">
    <property type="component" value="Unassembled WGS sequence"/>
</dbReference>
<feature type="signal peptide" evidence="1">
    <location>
        <begin position="1"/>
        <end position="21"/>
    </location>
</feature>
<evidence type="ECO:0000313" key="3">
    <source>
        <dbReference type="EMBL" id="SKB79734.1"/>
    </source>
</evidence>
<sequence>MIRTAFSAACLSFFAVSAAHAANPTSLGQFSAWNAATFAKGDTQYCFIMSRPSAEEPSSLRHGEVVFFVQTGQSGSETESSFQTGYNFAKDSTVTITIGDNNFRMLTQGSNAWLENLAREPALLAAMRAGQDMVLEAQSARGNTTTYTFSLTGVTAASRMLARCNSDATQS</sequence>
<dbReference type="EMBL" id="LMAR01000023">
    <property type="protein sequence ID" value="KQK31447.1"/>
    <property type="molecule type" value="Genomic_DNA"/>
</dbReference>
<dbReference type="AlphaFoldDB" id="A0A0Q3I8X0"/>
<evidence type="ECO:0000313" key="2">
    <source>
        <dbReference type="EMBL" id="KQK31447.1"/>
    </source>
</evidence>
<dbReference type="Proteomes" id="UP000051562">
    <property type="component" value="Unassembled WGS sequence"/>
</dbReference>
<feature type="chain" id="PRO_5014520366" evidence="1">
    <location>
        <begin position="22"/>
        <end position="171"/>
    </location>
</feature>